<sequence>MFMRIGSVPDAPFTLNGTNISDCFSYVYLGREVNMVNDLALKLVRRESAAWGASENIEGVMKKTEIIRLRAHLFDTAAFTALLRLKDLDSSKAV</sequence>
<dbReference type="OMA" id="MFMRIGS"/>
<dbReference type="Proteomes" id="UP000025227">
    <property type="component" value="Unplaced"/>
</dbReference>
<evidence type="ECO:0000313" key="2">
    <source>
        <dbReference type="WBParaSite" id="HCON_00095950-00001"/>
    </source>
</evidence>
<dbReference type="OrthoDB" id="5824068at2759"/>
<protein>
    <submittedName>
        <fullName evidence="2">Uncharacterized protein</fullName>
    </submittedName>
</protein>
<organism evidence="1 2">
    <name type="scientific">Haemonchus contortus</name>
    <name type="common">Barber pole worm</name>
    <dbReference type="NCBI Taxonomy" id="6289"/>
    <lineage>
        <taxon>Eukaryota</taxon>
        <taxon>Metazoa</taxon>
        <taxon>Ecdysozoa</taxon>
        <taxon>Nematoda</taxon>
        <taxon>Chromadorea</taxon>
        <taxon>Rhabditida</taxon>
        <taxon>Rhabditina</taxon>
        <taxon>Rhabditomorpha</taxon>
        <taxon>Strongyloidea</taxon>
        <taxon>Trichostrongylidae</taxon>
        <taxon>Haemonchus</taxon>
    </lineage>
</organism>
<dbReference type="WBParaSite" id="HCON_00095950-00001">
    <property type="protein sequence ID" value="HCON_00095950-00001"/>
    <property type="gene ID" value="HCON_00095950"/>
</dbReference>
<name>A0A7I4YH45_HAECO</name>
<reference evidence="2" key="1">
    <citation type="submission" date="2020-12" db="UniProtKB">
        <authorList>
            <consortium name="WormBaseParasite"/>
        </authorList>
    </citation>
    <scope>IDENTIFICATION</scope>
    <source>
        <strain evidence="2">MHco3</strain>
    </source>
</reference>
<dbReference type="AlphaFoldDB" id="A0A7I4YH45"/>
<proteinExistence type="predicted"/>
<evidence type="ECO:0000313" key="1">
    <source>
        <dbReference type="Proteomes" id="UP000025227"/>
    </source>
</evidence>
<accession>A0A7I4YH45</accession>
<keyword evidence="1" id="KW-1185">Reference proteome</keyword>